<name>A0A8J5VNQ2_ZIZPA</name>
<dbReference type="AlphaFoldDB" id="A0A8J5VNQ2"/>
<reference evidence="2" key="2">
    <citation type="submission" date="2021-02" db="EMBL/GenBank/DDBJ databases">
        <authorList>
            <person name="Kimball J.A."/>
            <person name="Haas M.W."/>
            <person name="Macchietto M."/>
            <person name="Kono T."/>
            <person name="Duquette J."/>
            <person name="Shao M."/>
        </authorList>
    </citation>
    <scope>NUCLEOTIDE SEQUENCE</scope>
    <source>
        <tissue evidence="2">Fresh leaf tissue</tissue>
    </source>
</reference>
<feature type="signal peptide" evidence="1">
    <location>
        <begin position="1"/>
        <end position="33"/>
    </location>
</feature>
<dbReference type="PROSITE" id="PS51257">
    <property type="entry name" value="PROKAR_LIPOPROTEIN"/>
    <property type="match status" value="1"/>
</dbReference>
<reference evidence="2" key="1">
    <citation type="journal article" date="2021" name="bioRxiv">
        <title>Whole Genome Assembly and Annotation of Northern Wild Rice, Zizania palustris L., Supports a Whole Genome Duplication in the Zizania Genus.</title>
        <authorList>
            <person name="Haas M."/>
            <person name="Kono T."/>
            <person name="Macchietto M."/>
            <person name="Millas R."/>
            <person name="McGilp L."/>
            <person name="Shao M."/>
            <person name="Duquette J."/>
            <person name="Hirsch C.N."/>
            <person name="Kimball J."/>
        </authorList>
    </citation>
    <scope>NUCLEOTIDE SEQUENCE</scope>
    <source>
        <tissue evidence="2">Fresh leaf tissue</tissue>
    </source>
</reference>
<evidence type="ECO:0000313" key="3">
    <source>
        <dbReference type="Proteomes" id="UP000729402"/>
    </source>
</evidence>
<evidence type="ECO:0000313" key="2">
    <source>
        <dbReference type="EMBL" id="KAG8079022.1"/>
    </source>
</evidence>
<accession>A0A8J5VNQ2</accession>
<evidence type="ECO:0008006" key="4">
    <source>
        <dbReference type="Google" id="ProtNLM"/>
    </source>
</evidence>
<sequence>MPNTPLKCLVSPTFVSLVLLLSCSCMAATGVSGSGRPYKPLIVPVTKDTKTSLYTIAIKNDAPLVVDLAGTLVWSTCPSTHSTVPCMHYYKATL</sequence>
<evidence type="ECO:0000256" key="1">
    <source>
        <dbReference type="SAM" id="SignalP"/>
    </source>
</evidence>
<comment type="caution">
    <text evidence="2">The sequence shown here is derived from an EMBL/GenBank/DDBJ whole genome shotgun (WGS) entry which is preliminary data.</text>
</comment>
<organism evidence="2 3">
    <name type="scientific">Zizania palustris</name>
    <name type="common">Northern wild rice</name>
    <dbReference type="NCBI Taxonomy" id="103762"/>
    <lineage>
        <taxon>Eukaryota</taxon>
        <taxon>Viridiplantae</taxon>
        <taxon>Streptophyta</taxon>
        <taxon>Embryophyta</taxon>
        <taxon>Tracheophyta</taxon>
        <taxon>Spermatophyta</taxon>
        <taxon>Magnoliopsida</taxon>
        <taxon>Liliopsida</taxon>
        <taxon>Poales</taxon>
        <taxon>Poaceae</taxon>
        <taxon>BOP clade</taxon>
        <taxon>Oryzoideae</taxon>
        <taxon>Oryzeae</taxon>
        <taxon>Zizaniinae</taxon>
        <taxon>Zizania</taxon>
    </lineage>
</organism>
<protein>
    <recommendedName>
        <fullName evidence="4">Xylanase inhibitor N-terminal domain-containing protein</fullName>
    </recommendedName>
</protein>
<gene>
    <name evidence="2" type="ORF">GUJ93_ZPchr0007g3297</name>
</gene>
<proteinExistence type="predicted"/>
<dbReference type="Proteomes" id="UP000729402">
    <property type="component" value="Unassembled WGS sequence"/>
</dbReference>
<feature type="chain" id="PRO_5035309202" description="Xylanase inhibitor N-terminal domain-containing protein" evidence="1">
    <location>
        <begin position="34"/>
        <end position="94"/>
    </location>
</feature>
<dbReference type="EMBL" id="JAAALK010000282">
    <property type="protein sequence ID" value="KAG8079022.1"/>
    <property type="molecule type" value="Genomic_DNA"/>
</dbReference>
<keyword evidence="3" id="KW-1185">Reference proteome</keyword>
<dbReference type="OrthoDB" id="1258937at2759"/>
<keyword evidence="1" id="KW-0732">Signal</keyword>